<dbReference type="Pfam" id="PF04434">
    <property type="entry name" value="SWIM"/>
    <property type="match status" value="1"/>
</dbReference>
<accession>A0AAV0C6U8</accession>
<evidence type="ECO:0000256" key="4">
    <source>
        <dbReference type="PROSITE-ProRule" id="PRU00325"/>
    </source>
</evidence>
<evidence type="ECO:0000256" key="1">
    <source>
        <dbReference type="ARBA" id="ARBA00022723"/>
    </source>
</evidence>
<evidence type="ECO:0000313" key="6">
    <source>
        <dbReference type="EMBL" id="CAH9068785.1"/>
    </source>
</evidence>
<keyword evidence="1" id="KW-0479">Metal-binding</keyword>
<proteinExistence type="predicted"/>
<dbReference type="Proteomes" id="UP001152523">
    <property type="component" value="Unassembled WGS sequence"/>
</dbReference>
<keyword evidence="3" id="KW-0862">Zinc</keyword>
<reference evidence="6" key="1">
    <citation type="submission" date="2022-07" db="EMBL/GenBank/DDBJ databases">
        <authorList>
            <person name="Macas J."/>
            <person name="Novak P."/>
            <person name="Neumann P."/>
        </authorList>
    </citation>
    <scope>NUCLEOTIDE SEQUENCE</scope>
</reference>
<dbReference type="AlphaFoldDB" id="A0AAV0C6U8"/>
<feature type="domain" description="SWIM-type" evidence="5">
    <location>
        <begin position="21"/>
        <end position="53"/>
    </location>
</feature>
<dbReference type="InterPro" id="IPR006564">
    <property type="entry name" value="Znf_PMZ"/>
</dbReference>
<dbReference type="GO" id="GO:0008270">
    <property type="term" value="F:zinc ion binding"/>
    <property type="evidence" value="ECO:0007669"/>
    <property type="project" value="UniProtKB-KW"/>
</dbReference>
<dbReference type="PROSITE" id="PS50966">
    <property type="entry name" value="ZF_SWIM"/>
    <property type="match status" value="1"/>
</dbReference>
<gene>
    <name evidence="6" type="ORF">CEPIT_LOCUS2863</name>
</gene>
<comment type="caution">
    <text evidence="6">The sequence shown here is derived from an EMBL/GenBank/DDBJ whole genome shotgun (WGS) entry which is preliminary data.</text>
</comment>
<dbReference type="InterPro" id="IPR007527">
    <property type="entry name" value="Znf_SWIM"/>
</dbReference>
<protein>
    <recommendedName>
        <fullName evidence="5">SWIM-type domain-containing protein</fullName>
    </recommendedName>
</protein>
<organism evidence="6 7">
    <name type="scientific">Cuscuta epithymum</name>
    <dbReference type="NCBI Taxonomy" id="186058"/>
    <lineage>
        <taxon>Eukaryota</taxon>
        <taxon>Viridiplantae</taxon>
        <taxon>Streptophyta</taxon>
        <taxon>Embryophyta</taxon>
        <taxon>Tracheophyta</taxon>
        <taxon>Spermatophyta</taxon>
        <taxon>Magnoliopsida</taxon>
        <taxon>eudicotyledons</taxon>
        <taxon>Gunneridae</taxon>
        <taxon>Pentapetalae</taxon>
        <taxon>asterids</taxon>
        <taxon>lamiids</taxon>
        <taxon>Solanales</taxon>
        <taxon>Convolvulaceae</taxon>
        <taxon>Cuscuteae</taxon>
        <taxon>Cuscuta</taxon>
        <taxon>Cuscuta subgen. Cuscuta</taxon>
    </lineage>
</organism>
<name>A0AAV0C6U8_9ASTE</name>
<sequence>MRVKPSCRYEFEIVDRLRRSFIVNLIDRTCTCRVFQLEHFVCVHAVAAIGTRPGVSCYDYISYYYTRQSLVNTYSGVQHPIGDVSSWIVPHDVKSTCCKPPLCSKRQAGRPKTKRIPSVGEFRATKRKKCSRCHFAGHNKKSCKNALTINS</sequence>
<evidence type="ECO:0000259" key="5">
    <source>
        <dbReference type="PROSITE" id="PS50966"/>
    </source>
</evidence>
<evidence type="ECO:0000256" key="3">
    <source>
        <dbReference type="ARBA" id="ARBA00022833"/>
    </source>
</evidence>
<evidence type="ECO:0000313" key="7">
    <source>
        <dbReference type="Proteomes" id="UP001152523"/>
    </source>
</evidence>
<evidence type="ECO:0000256" key="2">
    <source>
        <dbReference type="ARBA" id="ARBA00022771"/>
    </source>
</evidence>
<dbReference type="SMART" id="SM00575">
    <property type="entry name" value="ZnF_PMZ"/>
    <property type="match status" value="1"/>
</dbReference>
<dbReference type="EMBL" id="CAMAPF010000015">
    <property type="protein sequence ID" value="CAH9068785.1"/>
    <property type="molecule type" value="Genomic_DNA"/>
</dbReference>
<keyword evidence="2 4" id="KW-0863">Zinc-finger</keyword>
<keyword evidence="7" id="KW-1185">Reference proteome</keyword>